<evidence type="ECO:0000256" key="1">
    <source>
        <dbReference type="ARBA" id="ARBA00023027"/>
    </source>
</evidence>
<dbReference type="OrthoDB" id="9810015at2"/>
<comment type="caution">
    <text evidence="3">The sequence shown here is derived from an EMBL/GenBank/DDBJ whole genome shotgun (WGS) entry which is preliminary data.</text>
</comment>
<reference evidence="4 5" key="1">
    <citation type="submission" date="2019-11" db="EMBL/GenBank/DDBJ databases">
        <title>Draft genome sequence of Labilibaculum sp. strain SYP isolated from Black Sea.</title>
        <authorList>
            <person name="Yadav S."/>
            <person name="Villanueva L."/>
        </authorList>
    </citation>
    <scope>NUCLEOTIDE SEQUENCE [LARGE SCALE GENOMIC DNA]</scope>
    <source>
        <strain evidence="4 5">44</strain>
    </source>
</reference>
<evidence type="ECO:0000313" key="4">
    <source>
        <dbReference type="EMBL" id="MVB08883.1"/>
    </source>
</evidence>
<dbReference type="Proteomes" id="UP000462449">
    <property type="component" value="Unassembled WGS sequence"/>
</dbReference>
<dbReference type="Gene3D" id="3.90.25.10">
    <property type="entry name" value="UDP-galactose 4-epimerase, domain 1"/>
    <property type="match status" value="1"/>
</dbReference>
<evidence type="ECO:0000313" key="5">
    <source>
        <dbReference type="Proteomes" id="UP000285951"/>
    </source>
</evidence>
<dbReference type="EMBL" id="WOTW01000057">
    <property type="protein sequence ID" value="MUP39678.1"/>
    <property type="molecule type" value="Genomic_DNA"/>
</dbReference>
<accession>A0A7M4DAJ9</accession>
<keyword evidence="5" id="KW-1185">Reference proteome</keyword>
<evidence type="ECO:0000259" key="2">
    <source>
        <dbReference type="Pfam" id="PF16363"/>
    </source>
</evidence>
<sequence>MQTVENKSTKRTILVTGCAGFIGSHLSEKLLLLGYKVIGIDNFDSFYPRNIKEENMNPFFQNSSFTFHELDLRIDSSLDIIEDPIDLVVHLAGKAGVRPSIEDPQGYIDSNITATRNVLDFMRKKGIKKLAFASSSSVYGNNKEVPFSENHNVDRAISPYAFSKKSCEVLNHSYHHLYDLDIINMRFFTVFGPRQRPDLAIHKFLKLFRNKQPIPMFGDGSTARDYTFVDDTVDGIVKSCNYLFNHKQVFETINLGNSYPILLRDMIEIIAKNAECEPKINHLPMQAGDVEQTYADISRAKELLGYNPQVSFEEGIKRFITWFDNQ</sequence>
<evidence type="ECO:0000313" key="3">
    <source>
        <dbReference type="EMBL" id="MUP39678.1"/>
    </source>
</evidence>
<dbReference type="SUPFAM" id="SSF51735">
    <property type="entry name" value="NAD(P)-binding Rossmann-fold domains"/>
    <property type="match status" value="1"/>
</dbReference>
<dbReference type="PANTHER" id="PTHR43574">
    <property type="entry name" value="EPIMERASE-RELATED"/>
    <property type="match status" value="1"/>
</dbReference>
<reference evidence="3 6" key="2">
    <citation type="submission" date="2019-12" db="EMBL/GenBank/DDBJ databases">
        <title>Draft genome sequence of Labilibaculum sp. strain 44 isolated from deep waters of Black Sea.</title>
        <authorList>
            <person name="Yadav S."/>
            <person name="Villanueva L."/>
        </authorList>
    </citation>
    <scope>NUCLEOTIDE SEQUENCE [LARGE SCALE GENOMIC DNA]</scope>
    <source>
        <strain evidence="3 6">44</strain>
    </source>
</reference>
<keyword evidence="1" id="KW-0520">NAD</keyword>
<protein>
    <submittedName>
        <fullName evidence="3">NAD-dependent epimerase/dehydratase family protein</fullName>
    </submittedName>
</protein>
<dbReference type="PRINTS" id="PR01713">
    <property type="entry name" value="NUCEPIMERASE"/>
</dbReference>
<dbReference type="InterPro" id="IPR036291">
    <property type="entry name" value="NAD(P)-bd_dom_sf"/>
</dbReference>
<dbReference type="EMBL" id="QTZN02000057">
    <property type="protein sequence ID" value="MVB08883.1"/>
    <property type="molecule type" value="Genomic_DNA"/>
</dbReference>
<name>A0A7M4DAJ9_9BACT</name>
<proteinExistence type="predicted"/>
<organism evidence="3 6">
    <name type="scientific">Labilibaculum euxinus</name>
    <dbReference type="NCBI Taxonomy" id="2686357"/>
    <lineage>
        <taxon>Bacteria</taxon>
        <taxon>Pseudomonadati</taxon>
        <taxon>Bacteroidota</taxon>
        <taxon>Bacteroidia</taxon>
        <taxon>Marinilabiliales</taxon>
        <taxon>Marinifilaceae</taxon>
        <taxon>Labilibaculum</taxon>
    </lineage>
</organism>
<evidence type="ECO:0000313" key="6">
    <source>
        <dbReference type="Proteomes" id="UP000462449"/>
    </source>
</evidence>
<dbReference type="InterPro" id="IPR016040">
    <property type="entry name" value="NAD(P)-bd_dom"/>
</dbReference>
<dbReference type="Proteomes" id="UP000285951">
    <property type="component" value="Unassembled WGS sequence"/>
</dbReference>
<dbReference type="Pfam" id="PF16363">
    <property type="entry name" value="GDP_Man_Dehyd"/>
    <property type="match status" value="1"/>
</dbReference>
<dbReference type="AlphaFoldDB" id="A0A7M4DAJ9"/>
<dbReference type="Gene3D" id="3.40.50.720">
    <property type="entry name" value="NAD(P)-binding Rossmann-like Domain"/>
    <property type="match status" value="1"/>
</dbReference>
<feature type="domain" description="NAD(P)-binding" evidence="2">
    <location>
        <begin position="14"/>
        <end position="318"/>
    </location>
</feature>
<gene>
    <name evidence="4" type="ORF">DWB62_017835</name>
    <name evidence="3" type="ORF">GNY23_17835</name>
</gene>